<organism evidence="2 3">
    <name type="scientific">Phytophthora nicotianae (strain INRA-310)</name>
    <name type="common">Phytophthora parasitica</name>
    <dbReference type="NCBI Taxonomy" id="761204"/>
    <lineage>
        <taxon>Eukaryota</taxon>
        <taxon>Sar</taxon>
        <taxon>Stramenopiles</taxon>
        <taxon>Oomycota</taxon>
        <taxon>Peronosporomycetes</taxon>
        <taxon>Peronosporales</taxon>
        <taxon>Peronosporaceae</taxon>
        <taxon>Phytophthora</taxon>
    </lineage>
</organism>
<dbReference type="PANTHER" id="PTHR37069">
    <property type="entry name" value="DDE_TNP_1_7 DOMAIN-CONTAINING PROTEIN"/>
    <property type="match status" value="1"/>
</dbReference>
<feature type="region of interest" description="Disordered" evidence="1">
    <location>
        <begin position="65"/>
        <end position="267"/>
    </location>
</feature>
<dbReference type="OrthoDB" id="113522at2759"/>
<gene>
    <name evidence="2" type="ORF">PPTG_11064</name>
</gene>
<dbReference type="GeneID" id="20180632"/>
<reference evidence="2 3" key="2">
    <citation type="submission" date="2013-11" db="EMBL/GenBank/DDBJ databases">
        <title>The Genome Sequence of Phytophthora parasitica INRA-310.</title>
        <authorList>
            <consortium name="The Broad Institute Genomics Platform"/>
            <person name="Russ C."/>
            <person name="Tyler B."/>
            <person name="Panabieres F."/>
            <person name="Shan W."/>
            <person name="Tripathy S."/>
            <person name="Grunwald N."/>
            <person name="Machado M."/>
            <person name="Johnson C.S."/>
            <person name="Arredondo F."/>
            <person name="Hong C."/>
            <person name="Coffey M."/>
            <person name="Young S.K."/>
            <person name="Zeng Q."/>
            <person name="Gargeya S."/>
            <person name="Fitzgerald M."/>
            <person name="Abouelleil A."/>
            <person name="Alvarado L."/>
            <person name="Chapman S.B."/>
            <person name="Gainer-Dewar J."/>
            <person name="Goldberg J."/>
            <person name="Griggs A."/>
            <person name="Gujja S."/>
            <person name="Hansen M."/>
            <person name="Howarth C."/>
            <person name="Imamovic A."/>
            <person name="Ireland A."/>
            <person name="Larimer J."/>
            <person name="McCowan C."/>
            <person name="Murphy C."/>
            <person name="Pearson M."/>
            <person name="Poon T.W."/>
            <person name="Priest M."/>
            <person name="Roberts A."/>
            <person name="Saif S."/>
            <person name="Shea T."/>
            <person name="Sykes S."/>
            <person name="Wortman J."/>
            <person name="Nusbaum C."/>
            <person name="Birren B."/>
        </authorList>
    </citation>
    <scope>NUCLEOTIDE SEQUENCE [LARGE SCALE GENOMIC DNA]</scope>
    <source>
        <strain evidence="2 3">INRA-310</strain>
    </source>
</reference>
<feature type="compositionally biased region" description="Acidic residues" evidence="1">
    <location>
        <begin position="232"/>
        <end position="261"/>
    </location>
</feature>
<evidence type="ECO:0000313" key="3">
    <source>
        <dbReference type="Proteomes" id="UP000018817"/>
    </source>
</evidence>
<dbReference type="Proteomes" id="UP000018817">
    <property type="component" value="Unassembled WGS sequence"/>
</dbReference>
<accession>W2Q763</accession>
<reference evidence="3" key="1">
    <citation type="submission" date="2011-12" db="EMBL/GenBank/DDBJ databases">
        <authorList>
            <consortium name="The Broad Institute Genome Sequencing Platform"/>
            <person name="Russ C."/>
            <person name="Tyler B."/>
            <person name="Panabieres F."/>
            <person name="Shan W."/>
            <person name="Tripathy S."/>
            <person name="Grunwald N."/>
            <person name="Machado M."/>
            <person name="Young S.K."/>
            <person name="Zeng Q."/>
            <person name="Gargeya S."/>
            <person name="Fitzgerald M."/>
            <person name="Haas B."/>
            <person name="Abouelleil A."/>
            <person name="Alvarado L."/>
            <person name="Arachchi H.M."/>
            <person name="Berlin A."/>
            <person name="Chapman S.B."/>
            <person name="Gearin G."/>
            <person name="Goldberg J."/>
            <person name="Griggs A."/>
            <person name="Gujja S."/>
            <person name="Hansen M."/>
            <person name="Heiman D."/>
            <person name="Howarth C."/>
            <person name="Larimer J."/>
            <person name="Lui A."/>
            <person name="MacDonald P.J.P."/>
            <person name="McCowen C."/>
            <person name="Montmayeur A."/>
            <person name="Murphy C."/>
            <person name="Neiman D."/>
            <person name="Pearson M."/>
            <person name="Priest M."/>
            <person name="Roberts A."/>
            <person name="Saif S."/>
            <person name="Shea T."/>
            <person name="Sisk P."/>
            <person name="Stolte C."/>
            <person name="Sykes S."/>
            <person name="Wortman J."/>
            <person name="Nusbaum C."/>
            <person name="Birren B."/>
        </authorList>
    </citation>
    <scope>NUCLEOTIDE SEQUENCE [LARGE SCALE GENOMIC DNA]</scope>
    <source>
        <strain evidence="3">INRA-310</strain>
    </source>
</reference>
<sequence>MTFKSCWRELKRDGWTSKPPVELSNDFFYIKPGKTKKGVRGEDFFLGEKELMDHLDRLALGRMRQKQKDRDVYGRTIAAQNEPVHDGSASGEHRVGPSEAAVEGSTTSPAVTPEHTSLGERLIPTSPHVMASDEESESCSQNGTPVPDDSEVQRNLEADFEGVVNAGDGGDAGRDIQANQGTLATHRPQPIDEETKETEPPGNTPNTDTLRDPNIITADEGLGEYAALDSDGGCEGDSVYDDDDELDWVEPNPDSEEENDSPTDIHFTPDLLATYLKPR</sequence>
<dbReference type="PANTHER" id="PTHR37069:SF2">
    <property type="entry name" value="PIGGYBAC TRANSPOSABLE ELEMENT-DERIVED PROTEIN DOMAIN-CONTAINING PROTEIN"/>
    <property type="match status" value="1"/>
</dbReference>
<dbReference type="AlphaFoldDB" id="W2Q763"/>
<dbReference type="RefSeq" id="XP_008905558.1">
    <property type="nucleotide sequence ID" value="XM_008907310.1"/>
</dbReference>
<dbReference type="EMBL" id="KI669586">
    <property type="protein sequence ID" value="ETN08997.1"/>
    <property type="molecule type" value="Genomic_DNA"/>
</dbReference>
<name>W2Q763_PHYN3</name>
<proteinExistence type="predicted"/>
<evidence type="ECO:0000256" key="1">
    <source>
        <dbReference type="SAM" id="MobiDB-lite"/>
    </source>
</evidence>
<dbReference type="VEuPathDB" id="FungiDB:PPTG_11064"/>
<protein>
    <submittedName>
        <fullName evidence="2">Uncharacterized protein</fullName>
    </submittedName>
</protein>
<evidence type="ECO:0000313" key="2">
    <source>
        <dbReference type="EMBL" id="ETN08997.1"/>
    </source>
</evidence>
<dbReference type="OMA" id="GENKLMD"/>